<name>A0A3B0YKL7_9ZZZZ</name>
<proteinExistence type="predicted"/>
<dbReference type="Pfam" id="PF04351">
    <property type="entry name" value="PilP"/>
    <property type="match status" value="1"/>
</dbReference>
<dbReference type="Gene3D" id="2.30.30.830">
    <property type="match status" value="1"/>
</dbReference>
<protein>
    <recommendedName>
        <fullName evidence="2">Type IV pilus biogenesis protein PilP</fullName>
    </recommendedName>
</protein>
<gene>
    <name evidence="1" type="ORF">MNBD_GAMMA12-3389</name>
</gene>
<reference evidence="1" key="1">
    <citation type="submission" date="2018-06" db="EMBL/GenBank/DDBJ databases">
        <authorList>
            <person name="Zhirakovskaya E."/>
        </authorList>
    </citation>
    <scope>NUCLEOTIDE SEQUENCE</scope>
</reference>
<dbReference type="InterPro" id="IPR007446">
    <property type="entry name" value="PilP"/>
</dbReference>
<accession>A0A3B0YKL7</accession>
<dbReference type="EMBL" id="UOFL01000065">
    <property type="protein sequence ID" value="VAW74769.1"/>
    <property type="molecule type" value="Genomic_DNA"/>
</dbReference>
<dbReference type="AlphaFoldDB" id="A0A3B0YKL7"/>
<sequence length="187" mass="21278">MDTTYLHRLLIIALPAIWISGCSNDMSQLENKVTTIITKKYSDPPPPPKYVEFPKFSYVSHTRNPFQEPFKISPGKIKGNKSKQCKGQAKINTRRRPEPLEAHALDSLRMVGMLTLKGTRWALLRTKDGTVHRVKPDNYIGQNHGVIKKIMDSKIVLQEIVENRGINKDNSHECPYRVRTASIALSQ</sequence>
<evidence type="ECO:0008006" key="2">
    <source>
        <dbReference type="Google" id="ProtNLM"/>
    </source>
</evidence>
<organism evidence="1">
    <name type="scientific">hydrothermal vent metagenome</name>
    <dbReference type="NCBI Taxonomy" id="652676"/>
    <lineage>
        <taxon>unclassified sequences</taxon>
        <taxon>metagenomes</taxon>
        <taxon>ecological metagenomes</taxon>
    </lineage>
</organism>
<evidence type="ECO:0000313" key="1">
    <source>
        <dbReference type="EMBL" id="VAW74769.1"/>
    </source>
</evidence>